<feature type="region of interest" description="Disordered" evidence="1">
    <location>
        <begin position="1"/>
        <end position="45"/>
    </location>
</feature>
<protein>
    <submittedName>
        <fullName evidence="2">Uncharacterized protein</fullName>
    </submittedName>
</protein>
<dbReference type="GeneID" id="19138203"/>
<name>M2SFQ3_COCSN</name>
<dbReference type="AlphaFoldDB" id="M2SFQ3"/>
<sequence>MPGKAKIMSFKDHKEAKARRATNEDAITKKEQRNRKCKDPPLQVPVGSRAVEGEVVNEALATTSTATPWRALIARMY</sequence>
<keyword evidence="3" id="KW-1185">Reference proteome</keyword>
<feature type="non-terminal residue" evidence="2">
    <location>
        <position position="77"/>
    </location>
</feature>
<dbReference type="RefSeq" id="XP_007697657.1">
    <property type="nucleotide sequence ID" value="XM_007699467.2"/>
</dbReference>
<reference evidence="3" key="2">
    <citation type="journal article" date="2013" name="PLoS Genet.">
        <title>Comparative genome structure, secondary metabolite, and effector coding capacity across Cochliobolus pathogens.</title>
        <authorList>
            <person name="Condon B.J."/>
            <person name="Leng Y."/>
            <person name="Wu D."/>
            <person name="Bushley K.E."/>
            <person name="Ohm R.A."/>
            <person name="Otillar R."/>
            <person name="Martin J."/>
            <person name="Schackwitz W."/>
            <person name="Grimwood J."/>
            <person name="MohdZainudin N."/>
            <person name="Xue C."/>
            <person name="Wang R."/>
            <person name="Manning V.A."/>
            <person name="Dhillon B."/>
            <person name="Tu Z.J."/>
            <person name="Steffenson B.J."/>
            <person name="Salamov A."/>
            <person name="Sun H."/>
            <person name="Lowry S."/>
            <person name="LaButti K."/>
            <person name="Han J."/>
            <person name="Copeland A."/>
            <person name="Lindquist E."/>
            <person name="Barry K."/>
            <person name="Schmutz J."/>
            <person name="Baker S.E."/>
            <person name="Ciuffetti L.M."/>
            <person name="Grigoriev I.V."/>
            <person name="Zhong S."/>
            <person name="Turgeon B.G."/>
        </authorList>
    </citation>
    <scope>NUCLEOTIDE SEQUENCE [LARGE SCALE GENOMIC DNA]</scope>
    <source>
        <strain evidence="3">ND90Pr / ATCC 201652</strain>
    </source>
</reference>
<organism evidence="2 3">
    <name type="scientific">Cochliobolus sativus (strain ND90Pr / ATCC 201652)</name>
    <name type="common">Common root rot and spot blotch fungus</name>
    <name type="synonym">Bipolaris sorokiniana</name>
    <dbReference type="NCBI Taxonomy" id="665912"/>
    <lineage>
        <taxon>Eukaryota</taxon>
        <taxon>Fungi</taxon>
        <taxon>Dikarya</taxon>
        <taxon>Ascomycota</taxon>
        <taxon>Pezizomycotina</taxon>
        <taxon>Dothideomycetes</taxon>
        <taxon>Pleosporomycetidae</taxon>
        <taxon>Pleosporales</taxon>
        <taxon>Pleosporineae</taxon>
        <taxon>Pleosporaceae</taxon>
        <taxon>Bipolaris</taxon>
    </lineage>
</organism>
<reference evidence="2 3" key="1">
    <citation type="journal article" date="2012" name="PLoS Pathog.">
        <title>Diverse lifestyles and strategies of plant pathogenesis encoded in the genomes of eighteen Dothideomycetes fungi.</title>
        <authorList>
            <person name="Ohm R.A."/>
            <person name="Feau N."/>
            <person name="Henrissat B."/>
            <person name="Schoch C.L."/>
            <person name="Horwitz B.A."/>
            <person name="Barry K.W."/>
            <person name="Condon B.J."/>
            <person name="Copeland A.C."/>
            <person name="Dhillon B."/>
            <person name="Glaser F."/>
            <person name="Hesse C.N."/>
            <person name="Kosti I."/>
            <person name="LaButti K."/>
            <person name="Lindquist E.A."/>
            <person name="Lucas S."/>
            <person name="Salamov A.A."/>
            <person name="Bradshaw R.E."/>
            <person name="Ciuffetti L."/>
            <person name="Hamelin R.C."/>
            <person name="Kema G.H.J."/>
            <person name="Lawrence C."/>
            <person name="Scott J.A."/>
            <person name="Spatafora J.W."/>
            <person name="Turgeon B.G."/>
            <person name="de Wit P.J.G.M."/>
            <person name="Zhong S."/>
            <person name="Goodwin S.B."/>
            <person name="Grigoriev I.V."/>
        </authorList>
    </citation>
    <scope>NUCLEOTIDE SEQUENCE [LARGE SCALE GENOMIC DNA]</scope>
    <source>
        <strain evidence="3">ND90Pr / ATCC 201652</strain>
    </source>
</reference>
<accession>M2SFQ3</accession>
<evidence type="ECO:0000256" key="1">
    <source>
        <dbReference type="SAM" id="MobiDB-lite"/>
    </source>
</evidence>
<dbReference type="OrthoDB" id="10529557at2759"/>
<gene>
    <name evidence="2" type="ORF">COCSADRAFT_353052</name>
</gene>
<dbReference type="HOGENOM" id="CLU_2637908_0_0_1"/>
<evidence type="ECO:0000313" key="3">
    <source>
        <dbReference type="Proteomes" id="UP000016934"/>
    </source>
</evidence>
<dbReference type="EMBL" id="KB445640">
    <property type="protein sequence ID" value="EMD66068.1"/>
    <property type="molecule type" value="Genomic_DNA"/>
</dbReference>
<feature type="compositionally biased region" description="Basic and acidic residues" evidence="1">
    <location>
        <begin position="21"/>
        <end position="31"/>
    </location>
</feature>
<dbReference type="Proteomes" id="UP000016934">
    <property type="component" value="Unassembled WGS sequence"/>
</dbReference>
<proteinExistence type="predicted"/>
<evidence type="ECO:0000313" key="2">
    <source>
        <dbReference type="EMBL" id="EMD66068.1"/>
    </source>
</evidence>
<dbReference type="KEGG" id="bsc:COCSADRAFT_353052"/>